<feature type="region of interest" description="Disordered" evidence="1">
    <location>
        <begin position="381"/>
        <end position="433"/>
    </location>
</feature>
<dbReference type="Proteomes" id="UP000694888">
    <property type="component" value="Unplaced"/>
</dbReference>
<dbReference type="Gene3D" id="2.30.30.100">
    <property type="match status" value="1"/>
</dbReference>
<feature type="region of interest" description="Disordered" evidence="1">
    <location>
        <begin position="1"/>
        <end position="33"/>
    </location>
</feature>
<dbReference type="PANTHER" id="PTHR21415">
    <property type="entry name" value="U7 SNRNA-ASSOCIATED SM-LIKE PROTEIN LSM11"/>
    <property type="match status" value="1"/>
</dbReference>
<sequence length="521" mass="58276">MAAPNQSESAASTSEASEVNIVKNEDPELDFCSPNFNPQRALYSSATVVPFPRSSIKTFPNLTSYEHAVRSRREKKAEDKVEDSEYPEVKSETSASRSSSRSRTSTLKDRSKTSSTEDSRQGNRTKRETDRSRLSATARNETRTHDETSSRSASVSTRHAERRSGHEHHSHRSHSLSDYDRNRNVQKGHWKDDKLKAPPPKPKGKTHENEPPARLPEKPQPQHLSDKGEGSSTPQSLKKAKRNVFTRMEAMVGPLSLIKRCVEERLQVRVMTRRAVEVGSICKGYIVAFDKYMNLAMIDVDEIYRRPRVLGKVRSRRTHKMRAAKDTLLKEREEQTATWREEEEARLAEVSKASSSMQELSLVPDISLSSLKDILTAASKTGVDGGASTSRDADKDSSGTGPSTSKSKVSGKGKSDDPDDSLTSERAVTKFGDGSAYPPSVTFGRSILETNLSRAREHTKALESKFKDMKSVYQDLKAPFSPFEREALMLGVPDENVEIRHLNQLFIRGENLVFVNIVQEP</sequence>
<evidence type="ECO:0000313" key="3">
    <source>
        <dbReference type="RefSeq" id="XP_005108521.1"/>
    </source>
</evidence>
<feature type="compositionally biased region" description="Basic residues" evidence="1">
    <location>
        <begin position="165"/>
        <end position="174"/>
    </location>
</feature>
<feature type="compositionally biased region" description="Basic and acidic residues" evidence="1">
    <location>
        <begin position="205"/>
        <end position="217"/>
    </location>
</feature>
<accession>A0ABM0K4G3</accession>
<gene>
    <name evidence="3" type="primary">LOC101863932</name>
</gene>
<feature type="compositionally biased region" description="Basic and acidic residues" evidence="1">
    <location>
        <begin position="140"/>
        <end position="149"/>
    </location>
</feature>
<feature type="compositionally biased region" description="Low complexity" evidence="1">
    <location>
        <begin position="7"/>
        <end position="18"/>
    </location>
</feature>
<keyword evidence="2" id="KW-1185">Reference proteome</keyword>
<organism evidence="2 3">
    <name type="scientific">Aplysia californica</name>
    <name type="common">California sea hare</name>
    <dbReference type="NCBI Taxonomy" id="6500"/>
    <lineage>
        <taxon>Eukaryota</taxon>
        <taxon>Metazoa</taxon>
        <taxon>Spiralia</taxon>
        <taxon>Lophotrochozoa</taxon>
        <taxon>Mollusca</taxon>
        <taxon>Gastropoda</taxon>
        <taxon>Heterobranchia</taxon>
        <taxon>Euthyneura</taxon>
        <taxon>Tectipleura</taxon>
        <taxon>Aplysiida</taxon>
        <taxon>Aplysioidea</taxon>
        <taxon>Aplysiidae</taxon>
        <taxon>Aplysia</taxon>
    </lineage>
</organism>
<protein>
    <submittedName>
        <fullName evidence="3">Uncharacterized protein LOC101863932</fullName>
    </submittedName>
</protein>
<feature type="compositionally biased region" description="Low complexity" evidence="1">
    <location>
        <begin position="92"/>
        <end position="105"/>
    </location>
</feature>
<feature type="region of interest" description="Disordered" evidence="1">
    <location>
        <begin position="67"/>
        <end position="239"/>
    </location>
</feature>
<feature type="compositionally biased region" description="Low complexity" evidence="1">
    <location>
        <begin position="398"/>
        <end position="412"/>
    </location>
</feature>
<dbReference type="PANTHER" id="PTHR21415:SF1">
    <property type="entry name" value="U7 SNRNA-ASSOCIATED SM-LIKE PROTEIN LSM11"/>
    <property type="match status" value="1"/>
</dbReference>
<feature type="compositionally biased region" description="Basic and acidic residues" evidence="1">
    <location>
        <begin position="67"/>
        <end position="79"/>
    </location>
</feature>
<dbReference type="InterPro" id="IPR010920">
    <property type="entry name" value="LSM_dom_sf"/>
</dbReference>
<evidence type="ECO:0000313" key="2">
    <source>
        <dbReference type="Proteomes" id="UP000694888"/>
    </source>
</evidence>
<dbReference type="RefSeq" id="XP_005108521.1">
    <property type="nucleotide sequence ID" value="XM_005108464.2"/>
</dbReference>
<feature type="compositionally biased region" description="Basic and acidic residues" evidence="1">
    <location>
        <begin position="175"/>
        <end position="196"/>
    </location>
</feature>
<reference evidence="3" key="1">
    <citation type="submission" date="2025-08" db="UniProtKB">
        <authorList>
            <consortium name="RefSeq"/>
        </authorList>
    </citation>
    <scope>IDENTIFICATION</scope>
</reference>
<evidence type="ECO:0000256" key="1">
    <source>
        <dbReference type="SAM" id="MobiDB-lite"/>
    </source>
</evidence>
<feature type="compositionally biased region" description="Basic and acidic residues" evidence="1">
    <location>
        <begin position="106"/>
        <end position="133"/>
    </location>
</feature>
<proteinExistence type="predicted"/>
<dbReference type="InterPro" id="IPR039267">
    <property type="entry name" value="Lsm11"/>
</dbReference>
<dbReference type="GeneID" id="101863932"/>
<name>A0ABM0K4G3_APLCA</name>
<dbReference type="SUPFAM" id="SSF50182">
    <property type="entry name" value="Sm-like ribonucleoproteins"/>
    <property type="match status" value="1"/>
</dbReference>